<gene>
    <name evidence="2" type="ORF">H920_20086</name>
</gene>
<accession>A0A091CL72</accession>
<feature type="compositionally biased region" description="Low complexity" evidence="1">
    <location>
        <begin position="62"/>
        <end position="72"/>
    </location>
</feature>
<protein>
    <submittedName>
        <fullName evidence="2">Uncharacterized protein</fullName>
    </submittedName>
</protein>
<organism evidence="2 3">
    <name type="scientific">Fukomys damarensis</name>
    <name type="common">Damaraland mole rat</name>
    <name type="synonym">Cryptomys damarensis</name>
    <dbReference type="NCBI Taxonomy" id="885580"/>
    <lineage>
        <taxon>Eukaryota</taxon>
        <taxon>Metazoa</taxon>
        <taxon>Chordata</taxon>
        <taxon>Craniata</taxon>
        <taxon>Vertebrata</taxon>
        <taxon>Euteleostomi</taxon>
        <taxon>Mammalia</taxon>
        <taxon>Eutheria</taxon>
        <taxon>Euarchontoglires</taxon>
        <taxon>Glires</taxon>
        <taxon>Rodentia</taxon>
        <taxon>Hystricomorpha</taxon>
        <taxon>Bathyergidae</taxon>
        <taxon>Fukomys</taxon>
    </lineage>
</organism>
<keyword evidence="3" id="KW-1185">Reference proteome</keyword>
<sequence>MSTPSRSVFPKVRRLSCPFGSHNPNYKLSEDRCYVSETVQGQEKVLYVWLDSGRSPETLPPSEEASGSGAASRGHGPQGRPGVGRKTPVWTRELGTQLVDEAVAQPGNRVHSDRNALQMQKQAAAARLQPLGDAAPCGPVCLVLFSVSAGLCGMQTWRERDGQVRSGWAVGDMGSSSTRLQMRKEKQPLSDNQDAENRGGEAVEDCLAGQQGKASMETGRPGSHGYKESLSADGGVL</sequence>
<proteinExistence type="predicted"/>
<dbReference type="AlphaFoldDB" id="A0A091CL72"/>
<evidence type="ECO:0000313" key="3">
    <source>
        <dbReference type="Proteomes" id="UP000028990"/>
    </source>
</evidence>
<name>A0A091CL72_FUKDA</name>
<evidence type="ECO:0000313" key="2">
    <source>
        <dbReference type="EMBL" id="KFO18517.1"/>
    </source>
</evidence>
<feature type="region of interest" description="Disordered" evidence="1">
    <location>
        <begin position="56"/>
        <end position="87"/>
    </location>
</feature>
<dbReference type="EMBL" id="KN125382">
    <property type="protein sequence ID" value="KFO18517.1"/>
    <property type="molecule type" value="Genomic_DNA"/>
</dbReference>
<evidence type="ECO:0000256" key="1">
    <source>
        <dbReference type="SAM" id="MobiDB-lite"/>
    </source>
</evidence>
<dbReference type="Proteomes" id="UP000028990">
    <property type="component" value="Unassembled WGS sequence"/>
</dbReference>
<reference evidence="2 3" key="1">
    <citation type="submission" date="2013-11" db="EMBL/GenBank/DDBJ databases">
        <title>The Damaraland mole rat (Fukomys damarensis) genome and evolution of African mole rats.</title>
        <authorList>
            <person name="Gladyshev V.N."/>
            <person name="Fang X."/>
        </authorList>
    </citation>
    <scope>NUCLEOTIDE SEQUENCE [LARGE SCALE GENOMIC DNA]</scope>
    <source>
        <tissue evidence="2">Liver</tissue>
    </source>
</reference>
<feature type="region of interest" description="Disordered" evidence="1">
    <location>
        <begin position="167"/>
        <end position="237"/>
    </location>
</feature>